<dbReference type="GO" id="GO:0061630">
    <property type="term" value="F:ubiquitin protein ligase activity"/>
    <property type="evidence" value="ECO:0007669"/>
    <property type="project" value="UniProtKB-EC"/>
</dbReference>
<feature type="compositionally biased region" description="Low complexity" evidence="10">
    <location>
        <begin position="484"/>
        <end position="498"/>
    </location>
</feature>
<sequence>MQGQRNSIDSIPESIQFERGSNSNSSGMEQSFYRSNPMLEDYLLPPDDSNMDYLNVASQGTGHLNTWSSAGPNSSGVTANQENHSETKMAHGWNTALSINSTVGPRLEERHHERTGMFSLENVELNLNNTPVDDGQSFIQNLNLPQVSQSAEQHAEHAFLNRNITEVSMCPYLSEYLGLENASNALSNVNASGNGGRVSEDGDGRARRTLDVRRAGFKRKSIGAITGESSASRNISADLSMPGPSSYFSAPSSFEQTHGLSFSSMHRVPSEWCTPPRLPGNAEISQRNFRLRISSALQHDVSTSQSHCSMMSPPSSVLNPSINPAEHSQPHMLPVTGLTLNVQQSPSSSRIGSSSISSHPHRRLISETNLRSLLRNGIIDHPSIRMRANIDHLAQDSPNLNHPNSSLSMLGNVPMTSRATSSSGGIPMLGTIMIPSEAAPVQYPRNLSETAVNSLFSSSGLESGHHTSNLSSRHSRRSASTQEPGQSSRSGPQGRSPQYMRSSVSVDRHNDGVSGLPLSVRSRDGRNRMIYEIRNALDLMRRGGNLRFEDFFILEHSGLYGRDLYDRHRDMRLDVDNMSYEELLALEERIGYVNTGLSEDTILKRLKQHKHSPCKLEVASSEQEPCCICREDYMEGEDIGTLECRHDFHSACIKQWLMIKNLCPICKTTALVA</sequence>
<feature type="region of interest" description="Disordered" evidence="10">
    <location>
        <begin position="458"/>
        <end position="519"/>
    </location>
</feature>
<dbReference type="SUPFAM" id="SSF57850">
    <property type="entry name" value="RING/U-box"/>
    <property type="match status" value="1"/>
</dbReference>
<dbReference type="InterPro" id="IPR045191">
    <property type="entry name" value="MBR1/2-like"/>
</dbReference>
<evidence type="ECO:0000256" key="3">
    <source>
        <dbReference type="ARBA" id="ARBA00012483"/>
    </source>
</evidence>
<keyword evidence="5" id="KW-0479">Metal-binding</keyword>
<reference evidence="12 13" key="1">
    <citation type="journal article" date="2017" name="Nature">
        <title>The Apostasia genome and the evolution of orchids.</title>
        <authorList>
            <person name="Zhang G.Q."/>
            <person name="Liu K.W."/>
            <person name="Li Z."/>
            <person name="Lohaus R."/>
            <person name="Hsiao Y.Y."/>
            <person name="Niu S.C."/>
            <person name="Wang J.Y."/>
            <person name="Lin Y.C."/>
            <person name="Xu Q."/>
            <person name="Chen L.J."/>
            <person name="Yoshida K."/>
            <person name="Fujiwara S."/>
            <person name="Wang Z.W."/>
            <person name="Zhang Y.Q."/>
            <person name="Mitsuda N."/>
            <person name="Wang M."/>
            <person name="Liu G.H."/>
            <person name="Pecoraro L."/>
            <person name="Huang H.X."/>
            <person name="Xiao X.J."/>
            <person name="Lin M."/>
            <person name="Wu X.Y."/>
            <person name="Wu W.L."/>
            <person name="Chen Y.Y."/>
            <person name="Chang S.B."/>
            <person name="Sakamoto S."/>
            <person name="Ohme-Takagi M."/>
            <person name="Yagi M."/>
            <person name="Zeng S.J."/>
            <person name="Shen C.Y."/>
            <person name="Yeh C.M."/>
            <person name="Luo Y.B."/>
            <person name="Tsai W.C."/>
            <person name="Van de Peer Y."/>
            <person name="Liu Z.J."/>
        </authorList>
    </citation>
    <scope>NUCLEOTIDE SEQUENCE [LARGE SCALE GENOMIC DNA]</scope>
    <source>
        <strain evidence="13">cv. Shenzhen</strain>
        <tissue evidence="12">Stem</tissue>
    </source>
</reference>
<dbReference type="EC" id="2.3.2.27" evidence="3"/>
<dbReference type="STRING" id="1088818.A0A2I0AAU3"/>
<dbReference type="PROSITE" id="PS50089">
    <property type="entry name" value="ZF_RING_2"/>
    <property type="match status" value="1"/>
</dbReference>
<dbReference type="OrthoDB" id="8062037at2759"/>
<evidence type="ECO:0000256" key="10">
    <source>
        <dbReference type="SAM" id="MobiDB-lite"/>
    </source>
</evidence>
<keyword evidence="4" id="KW-0808">Transferase</keyword>
<dbReference type="GO" id="GO:0010228">
    <property type="term" value="P:vegetative to reproductive phase transition of meristem"/>
    <property type="evidence" value="ECO:0007669"/>
    <property type="project" value="UniProtKB-ARBA"/>
</dbReference>
<evidence type="ECO:0000256" key="5">
    <source>
        <dbReference type="ARBA" id="ARBA00022723"/>
    </source>
</evidence>
<comment type="pathway">
    <text evidence="2">Protein modification; protein ubiquitination.</text>
</comment>
<keyword evidence="6 9" id="KW-0863">Zinc-finger</keyword>
<feature type="region of interest" description="Disordered" evidence="10">
    <location>
        <begin position="395"/>
        <end position="424"/>
    </location>
</feature>
<dbReference type="PANTHER" id="PTHR22937:SF224">
    <property type="entry name" value="E3 UBIQUITIN-PROTEIN LIGASE MBR1-RELATED"/>
    <property type="match status" value="1"/>
</dbReference>
<evidence type="ECO:0000256" key="8">
    <source>
        <dbReference type="ARBA" id="ARBA00022833"/>
    </source>
</evidence>
<evidence type="ECO:0000256" key="2">
    <source>
        <dbReference type="ARBA" id="ARBA00004906"/>
    </source>
</evidence>
<feature type="region of interest" description="Disordered" evidence="10">
    <location>
        <begin position="1"/>
        <end position="31"/>
    </location>
</feature>
<protein>
    <recommendedName>
        <fullName evidence="3">RING-type E3 ubiquitin transferase</fullName>
        <ecNumber evidence="3">2.3.2.27</ecNumber>
    </recommendedName>
</protein>
<feature type="compositionally biased region" description="Low complexity" evidence="10">
    <location>
        <begin position="397"/>
        <end position="408"/>
    </location>
</feature>
<evidence type="ECO:0000256" key="7">
    <source>
        <dbReference type="ARBA" id="ARBA00022786"/>
    </source>
</evidence>
<evidence type="ECO:0000313" key="12">
    <source>
        <dbReference type="EMBL" id="PKA52664.1"/>
    </source>
</evidence>
<dbReference type="Proteomes" id="UP000236161">
    <property type="component" value="Unassembled WGS sequence"/>
</dbReference>
<dbReference type="PANTHER" id="PTHR22937">
    <property type="entry name" value="E3 UBIQUITIN-PROTEIN LIGASE RNF165"/>
    <property type="match status" value="1"/>
</dbReference>
<comment type="catalytic activity">
    <reaction evidence="1">
        <text>S-ubiquitinyl-[E2 ubiquitin-conjugating enzyme]-L-cysteine + [acceptor protein]-L-lysine = [E2 ubiquitin-conjugating enzyme]-L-cysteine + N(6)-ubiquitinyl-[acceptor protein]-L-lysine.</text>
        <dbReference type="EC" id="2.3.2.27"/>
    </reaction>
</comment>
<dbReference type="AlphaFoldDB" id="A0A2I0AAU3"/>
<dbReference type="GO" id="GO:0016874">
    <property type="term" value="F:ligase activity"/>
    <property type="evidence" value="ECO:0007669"/>
    <property type="project" value="UniProtKB-KW"/>
</dbReference>
<dbReference type="Pfam" id="PF13639">
    <property type="entry name" value="zf-RING_2"/>
    <property type="match status" value="1"/>
</dbReference>
<evidence type="ECO:0000256" key="1">
    <source>
        <dbReference type="ARBA" id="ARBA00000900"/>
    </source>
</evidence>
<keyword evidence="7" id="KW-0833">Ubl conjugation pathway</keyword>
<evidence type="ECO:0000256" key="9">
    <source>
        <dbReference type="PROSITE-ProRule" id="PRU00175"/>
    </source>
</evidence>
<dbReference type="GO" id="GO:0043161">
    <property type="term" value="P:proteasome-mediated ubiquitin-dependent protein catabolic process"/>
    <property type="evidence" value="ECO:0007669"/>
    <property type="project" value="UniProtKB-ARBA"/>
</dbReference>
<proteinExistence type="predicted"/>
<evidence type="ECO:0000313" key="13">
    <source>
        <dbReference type="Proteomes" id="UP000236161"/>
    </source>
</evidence>
<accession>A0A2I0AAU3</accession>
<feature type="compositionally biased region" description="Polar residues" evidence="10">
    <location>
        <begin position="414"/>
        <end position="424"/>
    </location>
</feature>
<feature type="compositionally biased region" description="Polar residues" evidence="10">
    <location>
        <begin position="64"/>
        <end position="82"/>
    </location>
</feature>
<feature type="compositionally biased region" description="Polar residues" evidence="10">
    <location>
        <begin position="19"/>
        <end position="31"/>
    </location>
</feature>
<feature type="domain" description="RING-type" evidence="11">
    <location>
        <begin position="626"/>
        <end position="667"/>
    </location>
</feature>
<dbReference type="Gene3D" id="3.30.40.10">
    <property type="entry name" value="Zinc/RING finger domain, C3HC4 (zinc finger)"/>
    <property type="match status" value="1"/>
</dbReference>
<feature type="compositionally biased region" description="Polar residues" evidence="10">
    <location>
        <begin position="458"/>
        <end position="483"/>
    </location>
</feature>
<evidence type="ECO:0000256" key="6">
    <source>
        <dbReference type="ARBA" id="ARBA00022771"/>
    </source>
</evidence>
<dbReference type="GO" id="GO:0008270">
    <property type="term" value="F:zinc ion binding"/>
    <property type="evidence" value="ECO:0007669"/>
    <property type="project" value="UniProtKB-KW"/>
</dbReference>
<keyword evidence="12" id="KW-0436">Ligase</keyword>
<dbReference type="InterPro" id="IPR013083">
    <property type="entry name" value="Znf_RING/FYVE/PHD"/>
</dbReference>
<keyword evidence="13" id="KW-1185">Reference proteome</keyword>
<gene>
    <name evidence="12" type="primary">BBR</name>
    <name evidence="12" type="ORF">AXF42_Ash001645</name>
</gene>
<organism evidence="12 13">
    <name type="scientific">Apostasia shenzhenica</name>
    <dbReference type="NCBI Taxonomy" id="1088818"/>
    <lineage>
        <taxon>Eukaryota</taxon>
        <taxon>Viridiplantae</taxon>
        <taxon>Streptophyta</taxon>
        <taxon>Embryophyta</taxon>
        <taxon>Tracheophyta</taxon>
        <taxon>Spermatophyta</taxon>
        <taxon>Magnoliopsida</taxon>
        <taxon>Liliopsida</taxon>
        <taxon>Asparagales</taxon>
        <taxon>Orchidaceae</taxon>
        <taxon>Apostasioideae</taxon>
        <taxon>Apostasia</taxon>
    </lineage>
</organism>
<name>A0A2I0AAU3_9ASPA</name>
<dbReference type="EMBL" id="KZ452001">
    <property type="protein sequence ID" value="PKA52664.1"/>
    <property type="molecule type" value="Genomic_DNA"/>
</dbReference>
<dbReference type="SMART" id="SM00184">
    <property type="entry name" value="RING"/>
    <property type="match status" value="1"/>
</dbReference>
<evidence type="ECO:0000256" key="4">
    <source>
        <dbReference type="ARBA" id="ARBA00022679"/>
    </source>
</evidence>
<dbReference type="InterPro" id="IPR001841">
    <property type="entry name" value="Znf_RING"/>
</dbReference>
<feature type="region of interest" description="Disordered" evidence="10">
    <location>
        <begin position="64"/>
        <end position="83"/>
    </location>
</feature>
<dbReference type="FunFam" id="3.30.40.10:FF:000309">
    <property type="entry name" value="E3 ubiquitin-protein ligase MBR2"/>
    <property type="match status" value="1"/>
</dbReference>
<keyword evidence="8" id="KW-0862">Zinc</keyword>
<evidence type="ECO:0000259" key="11">
    <source>
        <dbReference type="PROSITE" id="PS50089"/>
    </source>
</evidence>